<dbReference type="EMBL" id="LSSL01004805">
    <property type="protein sequence ID" value="OLY79196.1"/>
    <property type="molecule type" value="Genomic_DNA"/>
</dbReference>
<protein>
    <submittedName>
        <fullName evidence="1">Uncharacterized protein</fullName>
    </submittedName>
</protein>
<comment type="caution">
    <text evidence="1">The sequence shown here is derived from an EMBL/GenBank/DDBJ whole genome shotgun (WGS) entry which is preliminary data.</text>
</comment>
<name>A0A1R0GQP4_9FUNG</name>
<sequence length="28" mass="3174">MEGKNILEDLRDLIKKGERNNSGGIDEE</sequence>
<keyword evidence="2" id="KW-1185">Reference proteome</keyword>
<evidence type="ECO:0000313" key="2">
    <source>
        <dbReference type="Proteomes" id="UP000187455"/>
    </source>
</evidence>
<reference evidence="1 2" key="1">
    <citation type="journal article" date="2016" name="Mol. Biol. Evol.">
        <title>Genome-Wide Survey of Gut Fungi (Harpellales) Reveals the First Horizontally Transferred Ubiquitin Gene from a Mosquito Host.</title>
        <authorList>
            <person name="Wang Y."/>
            <person name="White M.M."/>
            <person name="Kvist S."/>
            <person name="Moncalvo J.M."/>
        </authorList>
    </citation>
    <scope>NUCLEOTIDE SEQUENCE [LARGE SCALE GENOMIC DNA]</scope>
    <source>
        <strain evidence="1 2">ALG-7-W6</strain>
    </source>
</reference>
<dbReference type="AlphaFoldDB" id="A0A1R0GQP4"/>
<evidence type="ECO:0000313" key="1">
    <source>
        <dbReference type="EMBL" id="OLY79196.1"/>
    </source>
</evidence>
<feature type="non-terminal residue" evidence="1">
    <location>
        <position position="28"/>
    </location>
</feature>
<organism evidence="1 2">
    <name type="scientific">Smittium mucronatum</name>
    <dbReference type="NCBI Taxonomy" id="133383"/>
    <lineage>
        <taxon>Eukaryota</taxon>
        <taxon>Fungi</taxon>
        <taxon>Fungi incertae sedis</taxon>
        <taxon>Zoopagomycota</taxon>
        <taxon>Kickxellomycotina</taxon>
        <taxon>Harpellomycetes</taxon>
        <taxon>Harpellales</taxon>
        <taxon>Legeriomycetaceae</taxon>
        <taxon>Smittium</taxon>
    </lineage>
</organism>
<accession>A0A1R0GQP4</accession>
<proteinExistence type="predicted"/>
<gene>
    <name evidence="1" type="ORF">AYI68_g6741</name>
</gene>
<dbReference type="Proteomes" id="UP000187455">
    <property type="component" value="Unassembled WGS sequence"/>
</dbReference>